<evidence type="ECO:0000313" key="2">
    <source>
        <dbReference type="EMBL" id="PKI75625.1"/>
    </source>
</evidence>
<comment type="caution">
    <text evidence="2">The sequence shown here is derived from an EMBL/GenBank/DDBJ whole genome shotgun (WGS) entry which is preliminary data.</text>
</comment>
<feature type="region of interest" description="Disordered" evidence="1">
    <location>
        <begin position="1"/>
        <end position="26"/>
    </location>
</feature>
<protein>
    <submittedName>
        <fullName evidence="2">Uncharacterized protein</fullName>
    </submittedName>
</protein>
<evidence type="ECO:0000256" key="1">
    <source>
        <dbReference type="SAM" id="MobiDB-lite"/>
    </source>
</evidence>
<keyword evidence="3" id="KW-1185">Reference proteome</keyword>
<dbReference type="Proteomes" id="UP000233551">
    <property type="component" value="Unassembled WGS sequence"/>
</dbReference>
<reference evidence="2 3" key="1">
    <citation type="submission" date="2017-11" db="EMBL/GenBank/DDBJ databases">
        <title>De-novo sequencing of pomegranate (Punica granatum L.) genome.</title>
        <authorList>
            <person name="Akparov Z."/>
            <person name="Amiraslanov A."/>
            <person name="Hajiyeva S."/>
            <person name="Abbasov M."/>
            <person name="Kaur K."/>
            <person name="Hamwieh A."/>
            <person name="Solovyev V."/>
            <person name="Salamov A."/>
            <person name="Braich B."/>
            <person name="Kosarev P."/>
            <person name="Mahmoud A."/>
            <person name="Hajiyev E."/>
            <person name="Babayeva S."/>
            <person name="Izzatullayeva V."/>
            <person name="Mammadov A."/>
            <person name="Mammadov A."/>
            <person name="Sharifova S."/>
            <person name="Ojaghi J."/>
            <person name="Eynullazada K."/>
            <person name="Bayramov B."/>
            <person name="Abdulazimova A."/>
            <person name="Shahmuradov I."/>
        </authorList>
    </citation>
    <scope>NUCLEOTIDE SEQUENCE [LARGE SCALE GENOMIC DNA]</scope>
    <source>
        <strain evidence="3">cv. AG2017</strain>
        <tissue evidence="2">Leaf</tissue>
    </source>
</reference>
<accession>A0A2I0L4J2</accession>
<name>A0A2I0L4J2_PUNGR</name>
<proteinExistence type="predicted"/>
<organism evidence="2 3">
    <name type="scientific">Punica granatum</name>
    <name type="common">Pomegranate</name>
    <dbReference type="NCBI Taxonomy" id="22663"/>
    <lineage>
        <taxon>Eukaryota</taxon>
        <taxon>Viridiplantae</taxon>
        <taxon>Streptophyta</taxon>
        <taxon>Embryophyta</taxon>
        <taxon>Tracheophyta</taxon>
        <taxon>Spermatophyta</taxon>
        <taxon>Magnoliopsida</taxon>
        <taxon>eudicotyledons</taxon>
        <taxon>Gunneridae</taxon>
        <taxon>Pentapetalae</taxon>
        <taxon>rosids</taxon>
        <taxon>malvids</taxon>
        <taxon>Myrtales</taxon>
        <taxon>Lythraceae</taxon>
        <taxon>Punica</taxon>
    </lineage>
</organism>
<gene>
    <name evidence="2" type="ORF">CRG98_004026</name>
</gene>
<dbReference type="EMBL" id="PGOL01000160">
    <property type="protein sequence ID" value="PKI75625.1"/>
    <property type="molecule type" value="Genomic_DNA"/>
</dbReference>
<sequence length="102" mass="11169">MARRIARPSAWSGDEVAPSDSNSRPVPTRRALGLLLESPFHRPRLLLCYGPNITCMGPKFTYVSRGFSIASIWVDRLNEAGEDAGDRAHSLIRSIGGQKMAS</sequence>
<evidence type="ECO:0000313" key="3">
    <source>
        <dbReference type="Proteomes" id="UP000233551"/>
    </source>
</evidence>
<dbReference type="AlphaFoldDB" id="A0A2I0L4J2"/>